<feature type="non-terminal residue" evidence="2">
    <location>
        <position position="20"/>
    </location>
</feature>
<protein>
    <submittedName>
        <fullName evidence="2">Uncharacterized protein</fullName>
    </submittedName>
</protein>
<name>A0A8S2FIX0_9BILA</name>
<proteinExistence type="predicted"/>
<dbReference type="AlphaFoldDB" id="A0A8S2FIX0"/>
<feature type="region of interest" description="Disordered" evidence="1">
    <location>
        <begin position="1"/>
        <end position="20"/>
    </location>
</feature>
<evidence type="ECO:0000256" key="1">
    <source>
        <dbReference type="SAM" id="MobiDB-lite"/>
    </source>
</evidence>
<reference evidence="2" key="1">
    <citation type="submission" date="2021-02" db="EMBL/GenBank/DDBJ databases">
        <authorList>
            <person name="Nowell W R."/>
        </authorList>
    </citation>
    <scope>NUCLEOTIDE SEQUENCE</scope>
</reference>
<dbReference type="Proteomes" id="UP000677228">
    <property type="component" value="Unassembled WGS sequence"/>
</dbReference>
<gene>
    <name evidence="2" type="ORF">OVA965_LOCUS36151</name>
    <name evidence="3" type="ORF">TMI583_LOCUS37150</name>
</gene>
<accession>A0A8S2FIX0</accession>
<dbReference type="EMBL" id="CAJOBA010054278">
    <property type="protein sequence ID" value="CAF4273229.1"/>
    <property type="molecule type" value="Genomic_DNA"/>
</dbReference>
<sequence length="20" mass="2217">MEDVMCGERNTDNTVNSKSS</sequence>
<evidence type="ECO:0000313" key="4">
    <source>
        <dbReference type="Proteomes" id="UP000677228"/>
    </source>
</evidence>
<comment type="caution">
    <text evidence="2">The sequence shown here is derived from an EMBL/GenBank/DDBJ whole genome shotgun (WGS) entry which is preliminary data.</text>
</comment>
<dbReference type="EMBL" id="CAJNOK010032342">
    <property type="protein sequence ID" value="CAF1483014.1"/>
    <property type="molecule type" value="Genomic_DNA"/>
</dbReference>
<evidence type="ECO:0000313" key="2">
    <source>
        <dbReference type="EMBL" id="CAF1483014.1"/>
    </source>
</evidence>
<evidence type="ECO:0000313" key="3">
    <source>
        <dbReference type="EMBL" id="CAF4273229.1"/>
    </source>
</evidence>
<organism evidence="2 4">
    <name type="scientific">Didymodactylos carnosus</name>
    <dbReference type="NCBI Taxonomy" id="1234261"/>
    <lineage>
        <taxon>Eukaryota</taxon>
        <taxon>Metazoa</taxon>
        <taxon>Spiralia</taxon>
        <taxon>Gnathifera</taxon>
        <taxon>Rotifera</taxon>
        <taxon>Eurotatoria</taxon>
        <taxon>Bdelloidea</taxon>
        <taxon>Philodinida</taxon>
        <taxon>Philodinidae</taxon>
        <taxon>Didymodactylos</taxon>
    </lineage>
</organism>
<dbReference type="Proteomes" id="UP000682733">
    <property type="component" value="Unassembled WGS sequence"/>
</dbReference>